<gene>
    <name evidence="2" type="ORF">LAZ67_2004971</name>
</gene>
<sequence>MKANQRLFLILLQVTKLGFTILIQKHNGNLLFGALLNHLFLRKFAELEVLENKWSPIFFRKRGFIYVVKLEDRKTVVIFEARPEIPGPQVRGSPEDTEGFDDEGPDTTAAPVAMVKGTIYGTAGDGRKFMSLTRLVEHTAFYQALSPYYRTPFPGFQRINSAVKFRYAKANVFHLTAYSSKKMPP</sequence>
<keyword evidence="3" id="KW-1185">Reference proteome</keyword>
<dbReference type="Proteomes" id="UP001235939">
    <property type="component" value="Chromosome 02"/>
</dbReference>
<dbReference type="EMBL" id="CP092864">
    <property type="protein sequence ID" value="UYV63613.1"/>
    <property type="molecule type" value="Genomic_DNA"/>
</dbReference>
<evidence type="ECO:0000256" key="1">
    <source>
        <dbReference type="SAM" id="SignalP"/>
    </source>
</evidence>
<feature type="signal peptide" evidence="1">
    <location>
        <begin position="1"/>
        <end position="20"/>
    </location>
</feature>
<keyword evidence="1" id="KW-0732">Signal</keyword>
<evidence type="ECO:0000313" key="3">
    <source>
        <dbReference type="Proteomes" id="UP001235939"/>
    </source>
</evidence>
<evidence type="ECO:0000313" key="2">
    <source>
        <dbReference type="EMBL" id="UYV63613.1"/>
    </source>
</evidence>
<feature type="chain" id="PRO_5046172485" evidence="1">
    <location>
        <begin position="21"/>
        <end position="185"/>
    </location>
</feature>
<name>A0ABY6K6X3_9ARAC</name>
<protein>
    <submittedName>
        <fullName evidence="2">Uncharacterized protein</fullName>
    </submittedName>
</protein>
<proteinExistence type="predicted"/>
<accession>A0ABY6K6X3</accession>
<organism evidence="2 3">
    <name type="scientific">Cordylochernes scorpioides</name>
    <dbReference type="NCBI Taxonomy" id="51811"/>
    <lineage>
        <taxon>Eukaryota</taxon>
        <taxon>Metazoa</taxon>
        <taxon>Ecdysozoa</taxon>
        <taxon>Arthropoda</taxon>
        <taxon>Chelicerata</taxon>
        <taxon>Arachnida</taxon>
        <taxon>Pseudoscorpiones</taxon>
        <taxon>Cheliferoidea</taxon>
        <taxon>Chernetidae</taxon>
        <taxon>Cordylochernes</taxon>
    </lineage>
</organism>
<reference evidence="2 3" key="1">
    <citation type="submission" date="2022-01" db="EMBL/GenBank/DDBJ databases">
        <title>A chromosomal length assembly of Cordylochernes scorpioides.</title>
        <authorList>
            <person name="Zeh D."/>
            <person name="Zeh J."/>
        </authorList>
    </citation>
    <scope>NUCLEOTIDE SEQUENCE [LARGE SCALE GENOMIC DNA]</scope>
    <source>
        <strain evidence="2">IN4F17</strain>
        <tissue evidence="2">Whole Body</tissue>
    </source>
</reference>